<name>A0A7K1L184_9ACTN</name>
<sequence length="364" mass="38740">MLILRRKPLLGPGVLVLAIALTVNLVTVRGADATEKIRPTITLAADRNPLDVGHRTAVVTGTVTATMPDGSTGPLADQQVEVTPDVGASQPQTLTTDGDGHFSLSVTPDDRYTIVEAAIQETDQVAAARAPQLWLEVRQTAASAQSCEVTPARVTRTTPITVTGTVTYDTGAGPVPLTGRNVVVRDDKNYQRLGTGPLNAAGAFSATVPITADPGYHPLYVAPDIPSDDLYFYPVNCGNSEGKVPVVLAPGKPRFVNFSVAFNEPGRAGVFGAIESPLGPNGEVLFSDMENLPIVIEWSRNGRNHWRHLGRLTSLSSSGVFGTRDRGLPESDSDPFPSRGGYFRARFEGNNFLYPAASPVVRAR</sequence>
<protein>
    <submittedName>
        <fullName evidence="1">Uncharacterized protein</fullName>
    </submittedName>
</protein>
<accession>A0A7K1L184</accession>
<dbReference type="Proteomes" id="UP000432015">
    <property type="component" value="Unassembled WGS sequence"/>
</dbReference>
<dbReference type="RefSeq" id="WP_156217348.1">
    <property type="nucleotide sequence ID" value="NZ_WOFH01000005.1"/>
</dbReference>
<dbReference type="EMBL" id="WOFH01000005">
    <property type="protein sequence ID" value="MUN38210.1"/>
    <property type="molecule type" value="Genomic_DNA"/>
</dbReference>
<dbReference type="AlphaFoldDB" id="A0A7K1L184"/>
<dbReference type="InterPro" id="IPR008964">
    <property type="entry name" value="Invasin/intimin_cell_adhesion"/>
</dbReference>
<organism evidence="1 2">
    <name type="scientific">Actinomadura litoris</name>
    <dbReference type="NCBI Taxonomy" id="2678616"/>
    <lineage>
        <taxon>Bacteria</taxon>
        <taxon>Bacillati</taxon>
        <taxon>Actinomycetota</taxon>
        <taxon>Actinomycetes</taxon>
        <taxon>Streptosporangiales</taxon>
        <taxon>Thermomonosporaceae</taxon>
        <taxon>Actinomadura</taxon>
    </lineage>
</organism>
<reference evidence="1 2" key="1">
    <citation type="submission" date="2019-11" db="EMBL/GenBank/DDBJ databases">
        <authorList>
            <person name="Cao P."/>
        </authorList>
    </citation>
    <scope>NUCLEOTIDE SEQUENCE [LARGE SCALE GENOMIC DNA]</scope>
    <source>
        <strain evidence="1 2">NEAU-AAG5</strain>
    </source>
</reference>
<evidence type="ECO:0000313" key="2">
    <source>
        <dbReference type="Proteomes" id="UP000432015"/>
    </source>
</evidence>
<keyword evidence="2" id="KW-1185">Reference proteome</keyword>
<evidence type="ECO:0000313" key="1">
    <source>
        <dbReference type="EMBL" id="MUN38210.1"/>
    </source>
</evidence>
<comment type="caution">
    <text evidence="1">The sequence shown here is derived from an EMBL/GenBank/DDBJ whole genome shotgun (WGS) entry which is preliminary data.</text>
</comment>
<dbReference type="SUPFAM" id="SSF49373">
    <property type="entry name" value="Invasin/intimin cell-adhesion fragments"/>
    <property type="match status" value="1"/>
</dbReference>
<gene>
    <name evidence="1" type="ORF">GNZ18_16585</name>
</gene>
<proteinExistence type="predicted"/>